<feature type="transmembrane region" description="Helical" evidence="1">
    <location>
        <begin position="65"/>
        <end position="88"/>
    </location>
</feature>
<evidence type="ECO:0000313" key="2">
    <source>
        <dbReference type="EMBL" id="MFD1889482.1"/>
    </source>
</evidence>
<feature type="transmembrane region" description="Helical" evidence="1">
    <location>
        <begin position="403"/>
        <end position="431"/>
    </location>
</feature>
<feature type="transmembrane region" description="Helical" evidence="1">
    <location>
        <begin position="7"/>
        <end position="28"/>
    </location>
</feature>
<reference evidence="3" key="1">
    <citation type="journal article" date="2019" name="Int. J. Syst. Evol. Microbiol.">
        <title>The Global Catalogue of Microorganisms (GCM) 10K type strain sequencing project: providing services to taxonomists for standard genome sequencing and annotation.</title>
        <authorList>
            <consortium name="The Broad Institute Genomics Platform"/>
            <consortium name="The Broad Institute Genome Sequencing Center for Infectious Disease"/>
            <person name="Wu L."/>
            <person name="Ma J."/>
        </authorList>
    </citation>
    <scope>NUCLEOTIDE SEQUENCE [LARGE SCALE GENOMIC DNA]</scope>
    <source>
        <strain evidence="3">CAIM 431</strain>
    </source>
</reference>
<feature type="transmembrane region" description="Helical" evidence="1">
    <location>
        <begin position="226"/>
        <end position="252"/>
    </location>
</feature>
<organism evidence="2 3">
    <name type="scientific">Luteococcus peritonei</name>
    <dbReference type="NCBI Taxonomy" id="88874"/>
    <lineage>
        <taxon>Bacteria</taxon>
        <taxon>Bacillati</taxon>
        <taxon>Actinomycetota</taxon>
        <taxon>Actinomycetes</taxon>
        <taxon>Propionibacteriales</taxon>
        <taxon>Propionibacteriaceae</taxon>
        <taxon>Luteococcus</taxon>
    </lineage>
</organism>
<feature type="transmembrane region" description="Helical" evidence="1">
    <location>
        <begin position="100"/>
        <end position="126"/>
    </location>
</feature>
<dbReference type="Proteomes" id="UP001597326">
    <property type="component" value="Unassembled WGS sequence"/>
</dbReference>
<sequence>MTVPWWGILPFVAMLLCIAIAPLVPALAHHWEKWTTQLGVALLLGLPVAVWVWSSGHHHLVTHSVLEYISFIALLFALYVISGGIHLAGDIRATPRNNTVFLAIGAVVASFIGTTGAAMLLIRPILNTNRERRHKVHTIIYTIFVVANCGGLLTPLGDPPLFLGYLRGVPFTWTFHLLPEWFFINALLLVCYYGLDRKMLARENLDDLRRDEEMIEPLKLHGKIHFLYLVGVVATVAFLSTPVRELVLLALAGASLVTGRKEVRWKLNEYSWAPIVEVACLFIGIFLTMITALQFLDSMAPKLPLNEITFFVFTGGLSSVLDNAPTYATFFELAGQLPANNPVAGVDQAYLVAISLGAVTMGAMTYIGNGPNFMVRSVAENHGTAMPSFGGYVVWSLRELAPVLAAMVLLFIADPLWCKALGALITLALVARSVRRSLYTREAHREALAR</sequence>
<name>A0ABW4RT30_9ACTN</name>
<proteinExistence type="predicted"/>
<dbReference type="InterPro" id="IPR031566">
    <property type="entry name" value="CitMHS_2"/>
</dbReference>
<feature type="transmembrane region" description="Helical" evidence="1">
    <location>
        <begin position="138"/>
        <end position="157"/>
    </location>
</feature>
<comment type="caution">
    <text evidence="2">The sequence shown here is derived from an EMBL/GenBank/DDBJ whole genome shotgun (WGS) entry which is preliminary data.</text>
</comment>
<dbReference type="EMBL" id="JBHUFZ010000011">
    <property type="protein sequence ID" value="MFD1889482.1"/>
    <property type="molecule type" value="Genomic_DNA"/>
</dbReference>
<accession>A0ABW4RT30</accession>
<keyword evidence="1" id="KW-0472">Membrane</keyword>
<feature type="transmembrane region" description="Helical" evidence="1">
    <location>
        <begin position="177"/>
        <end position="195"/>
    </location>
</feature>
<keyword evidence="1" id="KW-0812">Transmembrane</keyword>
<dbReference type="Pfam" id="PF16980">
    <property type="entry name" value="CitMHS_2"/>
    <property type="match status" value="1"/>
</dbReference>
<feature type="transmembrane region" description="Helical" evidence="1">
    <location>
        <begin position="272"/>
        <end position="296"/>
    </location>
</feature>
<feature type="transmembrane region" description="Helical" evidence="1">
    <location>
        <begin position="34"/>
        <end position="53"/>
    </location>
</feature>
<feature type="transmembrane region" description="Helical" evidence="1">
    <location>
        <begin position="348"/>
        <end position="367"/>
    </location>
</feature>
<keyword evidence="1" id="KW-1133">Transmembrane helix</keyword>
<gene>
    <name evidence="2" type="ORF">ACFSCS_04670</name>
</gene>
<evidence type="ECO:0000256" key="1">
    <source>
        <dbReference type="SAM" id="Phobius"/>
    </source>
</evidence>
<protein>
    <submittedName>
        <fullName evidence="2">Sodium:proton antiporter</fullName>
    </submittedName>
</protein>
<evidence type="ECO:0000313" key="3">
    <source>
        <dbReference type="Proteomes" id="UP001597326"/>
    </source>
</evidence>
<keyword evidence="3" id="KW-1185">Reference proteome</keyword>
<dbReference type="RefSeq" id="WP_343872503.1">
    <property type="nucleotide sequence ID" value="NZ_BAAAIX010000009.1"/>
</dbReference>